<feature type="non-terminal residue" evidence="3">
    <location>
        <position position="1"/>
    </location>
</feature>
<organism evidence="3 4">
    <name type="scientific">Neotoma lepida</name>
    <name type="common">Desert woodrat</name>
    <dbReference type="NCBI Taxonomy" id="56216"/>
    <lineage>
        <taxon>Eukaryota</taxon>
        <taxon>Metazoa</taxon>
        <taxon>Chordata</taxon>
        <taxon>Craniata</taxon>
        <taxon>Vertebrata</taxon>
        <taxon>Euteleostomi</taxon>
        <taxon>Mammalia</taxon>
        <taxon>Eutheria</taxon>
        <taxon>Euarchontoglires</taxon>
        <taxon>Glires</taxon>
        <taxon>Rodentia</taxon>
        <taxon>Myomorpha</taxon>
        <taxon>Muroidea</taxon>
        <taxon>Cricetidae</taxon>
        <taxon>Neotominae</taxon>
        <taxon>Neotoma</taxon>
    </lineage>
</organism>
<dbReference type="STRING" id="56216.A0A1A6GKN6"/>
<feature type="non-terminal residue" evidence="3">
    <location>
        <position position="90"/>
    </location>
</feature>
<dbReference type="Proteomes" id="UP000092124">
    <property type="component" value="Unassembled WGS sequence"/>
</dbReference>
<accession>A0A1A6GKN6</accession>
<name>A0A1A6GKN6_NEOLE</name>
<protein>
    <submittedName>
        <fullName evidence="3">Uncharacterized protein</fullName>
    </submittedName>
</protein>
<evidence type="ECO:0000256" key="1">
    <source>
        <dbReference type="ARBA" id="ARBA00022741"/>
    </source>
</evidence>
<keyword evidence="4" id="KW-1185">Reference proteome</keyword>
<dbReference type="SUPFAM" id="SSF50465">
    <property type="entry name" value="EF-Tu/eEF-1alpha/eIF2-gamma C-terminal domain"/>
    <property type="match status" value="1"/>
</dbReference>
<keyword evidence="1" id="KW-0547">Nucleotide-binding</keyword>
<evidence type="ECO:0000256" key="2">
    <source>
        <dbReference type="ARBA" id="ARBA00023134"/>
    </source>
</evidence>
<evidence type="ECO:0000313" key="4">
    <source>
        <dbReference type="Proteomes" id="UP000092124"/>
    </source>
</evidence>
<keyword evidence="2" id="KW-0342">GTP-binding</keyword>
<dbReference type="AlphaFoldDB" id="A0A1A6GKN6"/>
<evidence type="ECO:0000313" key="3">
    <source>
        <dbReference type="EMBL" id="OBS66833.1"/>
    </source>
</evidence>
<sequence>TQILSKTLLQTHSQVDCAVLIAAAGVSEFEAACKFAELKEKIGSYSGKTLEDSPKCLQSGDGTIVEMTWASLCMLRVSLTILHWVLLFVI</sequence>
<proteinExistence type="predicted"/>
<reference evidence="3 4" key="1">
    <citation type="submission" date="2016-06" db="EMBL/GenBank/DDBJ databases">
        <title>The Draft Genome Sequence and Annotation of the Desert Woodrat Neotoma lepida.</title>
        <authorList>
            <person name="Campbell M."/>
            <person name="Oakeson K.F."/>
            <person name="Yandell M."/>
            <person name="Halpert J.R."/>
            <person name="Dearing D."/>
        </authorList>
    </citation>
    <scope>NUCLEOTIDE SEQUENCE [LARGE SCALE GENOMIC DNA]</scope>
    <source>
        <strain evidence="3">417</strain>
        <tissue evidence="3">Liver</tissue>
    </source>
</reference>
<comment type="caution">
    <text evidence="3">The sequence shown here is derived from an EMBL/GenBank/DDBJ whole genome shotgun (WGS) entry which is preliminary data.</text>
</comment>
<dbReference type="GO" id="GO:0005525">
    <property type="term" value="F:GTP binding"/>
    <property type="evidence" value="ECO:0007669"/>
    <property type="project" value="UniProtKB-KW"/>
</dbReference>
<dbReference type="Gene3D" id="2.40.30.10">
    <property type="entry name" value="Translation factors"/>
    <property type="match status" value="1"/>
</dbReference>
<dbReference type="InterPro" id="IPR009001">
    <property type="entry name" value="Transl_elong_EF1A/Init_IF2_C"/>
</dbReference>
<gene>
    <name evidence="3" type="ORF">A6R68_04622</name>
</gene>
<dbReference type="EMBL" id="LZPO01087179">
    <property type="protein sequence ID" value="OBS66833.1"/>
    <property type="molecule type" value="Genomic_DNA"/>
</dbReference>